<sequence length="90" mass="9875">MKLSFTPTAVTLVAGWIGIATAEIPAVCYGICNNALLEGNRVGWSDATLCAQDSVFKEYKFSCFVCCLSNPIPEGIKFEGTQFERITKWC</sequence>
<dbReference type="RefSeq" id="XP_064671978.1">
    <property type="nucleotide sequence ID" value="XM_064814854.1"/>
</dbReference>
<feature type="chain" id="PRO_5042988500" description="Secreted protein" evidence="1">
    <location>
        <begin position="23"/>
        <end position="90"/>
    </location>
</feature>
<dbReference type="Proteomes" id="UP001302812">
    <property type="component" value="Unassembled WGS sequence"/>
</dbReference>
<feature type="signal peptide" evidence="1">
    <location>
        <begin position="1"/>
        <end position="22"/>
    </location>
</feature>
<organism evidence="2 3">
    <name type="scientific">Canariomyces notabilis</name>
    <dbReference type="NCBI Taxonomy" id="2074819"/>
    <lineage>
        <taxon>Eukaryota</taxon>
        <taxon>Fungi</taxon>
        <taxon>Dikarya</taxon>
        <taxon>Ascomycota</taxon>
        <taxon>Pezizomycotina</taxon>
        <taxon>Sordariomycetes</taxon>
        <taxon>Sordariomycetidae</taxon>
        <taxon>Sordariales</taxon>
        <taxon>Chaetomiaceae</taxon>
        <taxon>Canariomyces</taxon>
    </lineage>
</organism>
<keyword evidence="1" id="KW-0732">Signal</keyword>
<evidence type="ECO:0008006" key="4">
    <source>
        <dbReference type="Google" id="ProtNLM"/>
    </source>
</evidence>
<evidence type="ECO:0000256" key="1">
    <source>
        <dbReference type="SAM" id="SignalP"/>
    </source>
</evidence>
<keyword evidence="3" id="KW-1185">Reference proteome</keyword>
<comment type="caution">
    <text evidence="2">The sequence shown here is derived from an EMBL/GenBank/DDBJ whole genome shotgun (WGS) entry which is preliminary data.</text>
</comment>
<name>A0AAN6TH95_9PEZI</name>
<proteinExistence type="predicted"/>
<dbReference type="EMBL" id="MU853337">
    <property type="protein sequence ID" value="KAK4114408.1"/>
    <property type="molecule type" value="Genomic_DNA"/>
</dbReference>
<reference evidence="2" key="1">
    <citation type="journal article" date="2023" name="Mol. Phylogenet. Evol.">
        <title>Genome-scale phylogeny and comparative genomics of the fungal order Sordariales.</title>
        <authorList>
            <person name="Hensen N."/>
            <person name="Bonometti L."/>
            <person name="Westerberg I."/>
            <person name="Brannstrom I.O."/>
            <person name="Guillou S."/>
            <person name="Cros-Aarteil S."/>
            <person name="Calhoun S."/>
            <person name="Haridas S."/>
            <person name="Kuo A."/>
            <person name="Mondo S."/>
            <person name="Pangilinan J."/>
            <person name="Riley R."/>
            <person name="LaButti K."/>
            <person name="Andreopoulos B."/>
            <person name="Lipzen A."/>
            <person name="Chen C."/>
            <person name="Yan M."/>
            <person name="Daum C."/>
            <person name="Ng V."/>
            <person name="Clum A."/>
            <person name="Steindorff A."/>
            <person name="Ohm R.A."/>
            <person name="Martin F."/>
            <person name="Silar P."/>
            <person name="Natvig D.O."/>
            <person name="Lalanne C."/>
            <person name="Gautier V."/>
            <person name="Ament-Velasquez S.L."/>
            <person name="Kruys A."/>
            <person name="Hutchinson M.I."/>
            <person name="Powell A.J."/>
            <person name="Barry K."/>
            <person name="Miller A.N."/>
            <person name="Grigoriev I.V."/>
            <person name="Debuchy R."/>
            <person name="Gladieux P."/>
            <person name="Hiltunen Thoren M."/>
            <person name="Johannesson H."/>
        </authorList>
    </citation>
    <scope>NUCLEOTIDE SEQUENCE</scope>
    <source>
        <strain evidence="2">CBS 508.74</strain>
    </source>
</reference>
<dbReference type="GeneID" id="89938979"/>
<evidence type="ECO:0000313" key="3">
    <source>
        <dbReference type="Proteomes" id="UP001302812"/>
    </source>
</evidence>
<protein>
    <recommendedName>
        <fullName evidence="4">Secreted protein</fullName>
    </recommendedName>
</protein>
<accession>A0AAN6TH95</accession>
<evidence type="ECO:0000313" key="2">
    <source>
        <dbReference type="EMBL" id="KAK4114408.1"/>
    </source>
</evidence>
<reference evidence="2" key="2">
    <citation type="submission" date="2023-05" db="EMBL/GenBank/DDBJ databases">
        <authorList>
            <consortium name="Lawrence Berkeley National Laboratory"/>
            <person name="Steindorff A."/>
            <person name="Hensen N."/>
            <person name="Bonometti L."/>
            <person name="Westerberg I."/>
            <person name="Brannstrom I.O."/>
            <person name="Guillou S."/>
            <person name="Cros-Aarteil S."/>
            <person name="Calhoun S."/>
            <person name="Haridas S."/>
            <person name="Kuo A."/>
            <person name="Mondo S."/>
            <person name="Pangilinan J."/>
            <person name="Riley R."/>
            <person name="Labutti K."/>
            <person name="Andreopoulos B."/>
            <person name="Lipzen A."/>
            <person name="Chen C."/>
            <person name="Yanf M."/>
            <person name="Daum C."/>
            <person name="Ng V."/>
            <person name="Clum A."/>
            <person name="Ohm R."/>
            <person name="Martin F."/>
            <person name="Silar P."/>
            <person name="Natvig D."/>
            <person name="Lalanne C."/>
            <person name="Gautier V."/>
            <person name="Ament-Velasquez S.L."/>
            <person name="Kruys A."/>
            <person name="Hutchinson M.I."/>
            <person name="Powell A.J."/>
            <person name="Barry K."/>
            <person name="Miller A.N."/>
            <person name="Grigoriev I.V."/>
            <person name="Debuchy R."/>
            <person name="Gladieux P."/>
            <person name="Thoren M.H."/>
            <person name="Johannesson H."/>
        </authorList>
    </citation>
    <scope>NUCLEOTIDE SEQUENCE</scope>
    <source>
        <strain evidence="2">CBS 508.74</strain>
    </source>
</reference>
<dbReference type="AlphaFoldDB" id="A0AAN6TH95"/>
<gene>
    <name evidence="2" type="ORF">N656DRAFT_777612</name>
</gene>